<keyword evidence="1" id="KW-0812">Transmembrane</keyword>
<dbReference type="GO" id="GO:0005886">
    <property type="term" value="C:plasma membrane"/>
    <property type="evidence" value="ECO:0007669"/>
    <property type="project" value="UniProtKB-SubCell"/>
</dbReference>
<evidence type="ECO:0000313" key="3">
    <source>
        <dbReference type="Proteomes" id="UP000285310"/>
    </source>
</evidence>
<dbReference type="AlphaFoldDB" id="A0A423PX28"/>
<dbReference type="OrthoDB" id="9794512at2"/>
<dbReference type="EMBL" id="AYKG01000012">
    <property type="protein sequence ID" value="ROO30072.1"/>
    <property type="molecule type" value="Genomic_DNA"/>
</dbReference>
<sequence>MSATLAIMRLETRRLFVSPLSWVLAAMTQLLTGLLFVMTLTDIQNNPNALADAGGVTVFVAGGLMRFVTLILLLVVPLLTMRSIAEERKQGTWPWLVASPIGTSALVAGKFFGVMGYLTLIWALTAAMPAALAVFSPLDMGILAAGLIGLWLMMASFAALGLLASAMTREPSLAAVITLTAILLAWLAYAVSAIDWQPVVFDHALDIAGMIRGASPIGHLDSLLRGLFTTADLVYFAVFVLACLALTVLRLDAERR</sequence>
<reference evidence="2 3" key="1">
    <citation type="submission" date="2013-10" db="EMBL/GenBank/DDBJ databases">
        <title>Salinisphaera japonica YTM-1 Genome Sequencing.</title>
        <authorList>
            <person name="Lai Q."/>
            <person name="Li C."/>
            <person name="Shao Z."/>
        </authorList>
    </citation>
    <scope>NUCLEOTIDE SEQUENCE [LARGE SCALE GENOMIC DNA]</scope>
    <source>
        <strain evidence="2 3">YTM-1</strain>
    </source>
</reference>
<comment type="caution">
    <text evidence="2">The sequence shown here is derived from an EMBL/GenBank/DDBJ whole genome shotgun (WGS) entry which is preliminary data.</text>
</comment>
<protein>
    <submittedName>
        <fullName evidence="2">ABC transporter permease</fullName>
    </submittedName>
</protein>
<dbReference type="PANTHER" id="PTHR43471">
    <property type="entry name" value="ABC TRANSPORTER PERMEASE"/>
    <property type="match status" value="1"/>
</dbReference>
<keyword evidence="3" id="KW-1185">Reference proteome</keyword>
<feature type="transmembrane region" description="Helical" evidence="1">
    <location>
        <begin position="141"/>
        <end position="166"/>
    </location>
</feature>
<organism evidence="2 3">
    <name type="scientific">Salinisphaera japonica YTM-1</name>
    <dbReference type="NCBI Taxonomy" id="1209778"/>
    <lineage>
        <taxon>Bacteria</taxon>
        <taxon>Pseudomonadati</taxon>
        <taxon>Pseudomonadota</taxon>
        <taxon>Gammaproteobacteria</taxon>
        <taxon>Salinisphaerales</taxon>
        <taxon>Salinisphaeraceae</taxon>
        <taxon>Salinisphaera</taxon>
    </lineage>
</organism>
<keyword evidence="1" id="KW-1133">Transmembrane helix</keyword>
<dbReference type="RefSeq" id="WP_123657621.1">
    <property type="nucleotide sequence ID" value="NZ_AYKG01000012.1"/>
</dbReference>
<dbReference type="GO" id="GO:0140359">
    <property type="term" value="F:ABC-type transporter activity"/>
    <property type="evidence" value="ECO:0007669"/>
    <property type="project" value="InterPro"/>
</dbReference>
<accession>A0A423PX28</accession>
<evidence type="ECO:0000256" key="1">
    <source>
        <dbReference type="SAM" id="Phobius"/>
    </source>
</evidence>
<gene>
    <name evidence="2" type="ORF">SAJA_05430</name>
</gene>
<feature type="transmembrane region" description="Helical" evidence="1">
    <location>
        <begin position="173"/>
        <end position="194"/>
    </location>
</feature>
<feature type="transmembrane region" description="Helical" evidence="1">
    <location>
        <begin position="53"/>
        <end position="79"/>
    </location>
</feature>
<feature type="transmembrane region" description="Helical" evidence="1">
    <location>
        <begin position="114"/>
        <end position="135"/>
    </location>
</feature>
<proteinExistence type="predicted"/>
<name>A0A423PX28_9GAMM</name>
<feature type="transmembrane region" description="Helical" evidence="1">
    <location>
        <begin position="20"/>
        <end position="41"/>
    </location>
</feature>
<dbReference type="Proteomes" id="UP000285310">
    <property type="component" value="Unassembled WGS sequence"/>
</dbReference>
<dbReference type="InParanoid" id="A0A423PX28"/>
<feature type="transmembrane region" description="Helical" evidence="1">
    <location>
        <begin position="233"/>
        <end position="251"/>
    </location>
</feature>
<evidence type="ECO:0000313" key="2">
    <source>
        <dbReference type="EMBL" id="ROO30072.1"/>
    </source>
</evidence>
<keyword evidence="1" id="KW-0472">Membrane</keyword>